<sequence length="312" mass="33633">MKIKVLGSAAGGGLPQWNCNCANCAAVRRGDPGITARTQSSLCISENDRDWVLLNASPDILQQIRATPELQPARALRDSGIVCALVTDAQIDHTAGLLLLRERQTPLPLHATPSVWAELREGFPLGPMLSHYCGLDYREIPMNGRGFRIPGLPHTRFTAVPLSSAAPPYSPNRNRPAPDDNIGLLIENETSGAVVFYAPGLGQIDTPVREAMAGADLLLIDGTFWQEDEMMRVGLSTKSASDMGHLPQSGPTGMIAALGGLPDISGRAAARQRKVLIHINNTNPILRDDSPERRELDRHGIEVAVDGMTFCV</sequence>
<dbReference type="InterPro" id="IPR036866">
    <property type="entry name" value="RibonucZ/Hydroxyglut_hydro"/>
</dbReference>
<evidence type="ECO:0000256" key="5">
    <source>
        <dbReference type="ARBA" id="ARBA00022905"/>
    </source>
</evidence>
<evidence type="ECO:0000313" key="9">
    <source>
        <dbReference type="Proteomes" id="UP000006798"/>
    </source>
</evidence>
<accession>F8GWZ0</accession>
<dbReference type="GeneID" id="34311518"/>
<evidence type="ECO:0000256" key="3">
    <source>
        <dbReference type="ARBA" id="ARBA00015084"/>
    </source>
</evidence>
<dbReference type="AlphaFoldDB" id="F8GWZ0"/>
<dbReference type="Pfam" id="PF12706">
    <property type="entry name" value="Lactamase_B_2"/>
    <property type="match status" value="1"/>
</dbReference>
<keyword evidence="5 6" id="KW-0884">PQQ biosynthesis</keyword>
<dbReference type="UniPathway" id="UPA00539"/>
<dbReference type="SUPFAM" id="SSF56281">
    <property type="entry name" value="Metallo-hydrolase/oxidoreductase"/>
    <property type="match status" value="1"/>
</dbReference>
<keyword evidence="8" id="KW-0614">Plasmid</keyword>
<dbReference type="CDD" id="cd16274">
    <property type="entry name" value="PQQB-like_MBL-fold"/>
    <property type="match status" value="1"/>
</dbReference>
<keyword evidence="4 6" id="KW-0813">Transport</keyword>
<dbReference type="KEGG" id="cnc:CNE_BB1p04360"/>
<dbReference type="NCBIfam" id="TIGR02108">
    <property type="entry name" value="PQQ_syn_pqqB"/>
    <property type="match status" value="1"/>
</dbReference>
<dbReference type="HAMAP" id="MF_00653">
    <property type="entry name" value="PQQ_syn_PqqB"/>
    <property type="match status" value="1"/>
</dbReference>
<protein>
    <recommendedName>
        <fullName evidence="3 6">Coenzyme PQQ synthesis protein B</fullName>
    </recommendedName>
    <alternativeName>
        <fullName evidence="6">Pyrroloquinoline quinone biosynthesis protein B</fullName>
    </alternativeName>
</protein>
<dbReference type="GO" id="GO:0018189">
    <property type="term" value="P:pyrroloquinoline quinone biosynthetic process"/>
    <property type="evidence" value="ECO:0007669"/>
    <property type="project" value="UniProtKB-UniRule"/>
</dbReference>
<comment type="function">
    <text evidence="6">May be involved in the transport of PQQ or its precursor to the periplasm.</text>
</comment>
<dbReference type="InterPro" id="IPR011842">
    <property type="entry name" value="PQQ_synth_PqqB"/>
</dbReference>
<comment type="similarity">
    <text evidence="2 6">Belongs to the PqqB family.</text>
</comment>
<dbReference type="InterPro" id="IPR001279">
    <property type="entry name" value="Metallo-B-lactamas"/>
</dbReference>
<dbReference type="EMBL" id="CP002879">
    <property type="protein sequence ID" value="AEI81860.1"/>
    <property type="molecule type" value="Genomic_DNA"/>
</dbReference>
<evidence type="ECO:0000256" key="2">
    <source>
        <dbReference type="ARBA" id="ARBA00008481"/>
    </source>
</evidence>
<geneLocation type="plasmid" evidence="8 9">
    <name>pBB1</name>
</geneLocation>
<name>F8GWZ0_CUPNN</name>
<dbReference type="RefSeq" id="WP_013958915.1">
    <property type="nucleotide sequence ID" value="NC_015727.1"/>
</dbReference>
<dbReference type="Proteomes" id="UP000006798">
    <property type="component" value="Plasmid pBB1"/>
</dbReference>
<reference evidence="8 9" key="1">
    <citation type="journal article" date="2011" name="J. Bacteriol.">
        <title>Complete genome sequence of the type strain Cupriavidus necator N-1.</title>
        <authorList>
            <person name="Poehlein A."/>
            <person name="Kusian B."/>
            <person name="Friedrich B."/>
            <person name="Daniel R."/>
            <person name="Bowien B."/>
        </authorList>
    </citation>
    <scope>NUCLEOTIDE SEQUENCE [LARGE SCALE GENOMIC DNA]</scope>
    <source>
        <strain evidence="9">ATCC 43291 / DSM 13513 / CCUG 52238 / LMG 8453 / N-1</strain>
        <plasmid evidence="8 9">pBB1</plasmid>
    </source>
</reference>
<comment type="pathway">
    <text evidence="1 6">Cofactor biosynthesis; pyrroloquinoline quinone biosynthesis.</text>
</comment>
<proteinExistence type="inferred from homology"/>
<evidence type="ECO:0000256" key="4">
    <source>
        <dbReference type="ARBA" id="ARBA00022448"/>
    </source>
</evidence>
<organism evidence="8 9">
    <name type="scientific">Cupriavidus necator (strain ATCC 43291 / DSM 13513 / CCUG 52238 / LMG 8453 / N-1)</name>
    <name type="common">Ralstonia eutropha</name>
    <dbReference type="NCBI Taxonomy" id="1042878"/>
    <lineage>
        <taxon>Bacteria</taxon>
        <taxon>Pseudomonadati</taxon>
        <taxon>Pseudomonadota</taxon>
        <taxon>Betaproteobacteria</taxon>
        <taxon>Burkholderiales</taxon>
        <taxon>Burkholderiaceae</taxon>
        <taxon>Cupriavidus</taxon>
    </lineage>
</organism>
<evidence type="ECO:0000256" key="6">
    <source>
        <dbReference type="HAMAP-Rule" id="MF_00653"/>
    </source>
</evidence>
<evidence type="ECO:0000313" key="8">
    <source>
        <dbReference type="EMBL" id="AEI81860.1"/>
    </source>
</evidence>
<gene>
    <name evidence="6 8" type="primary">pqqB</name>
    <name evidence="8" type="ordered locus">CNE_BB1p04360</name>
</gene>
<evidence type="ECO:0000259" key="7">
    <source>
        <dbReference type="Pfam" id="PF12706"/>
    </source>
</evidence>
<feature type="domain" description="Metallo-beta-lactamase" evidence="7">
    <location>
        <begin position="51"/>
        <end position="279"/>
    </location>
</feature>
<dbReference type="HOGENOM" id="CLU_061120_0_0_4"/>
<dbReference type="Gene3D" id="3.60.15.10">
    <property type="entry name" value="Ribonuclease Z/Hydroxyacylglutathione hydrolase-like"/>
    <property type="match status" value="1"/>
</dbReference>
<evidence type="ECO:0000256" key="1">
    <source>
        <dbReference type="ARBA" id="ARBA00004886"/>
    </source>
</evidence>